<gene>
    <name evidence="2" type="ORF">Esi_0159_0059</name>
</gene>
<keyword evidence="1" id="KW-1133">Transmembrane helix</keyword>
<keyword evidence="1" id="KW-0812">Transmembrane</keyword>
<evidence type="ECO:0000313" key="2">
    <source>
        <dbReference type="EMBL" id="CBJ29722.1"/>
    </source>
</evidence>
<keyword evidence="3" id="KW-1185">Reference proteome</keyword>
<dbReference type="OrthoDB" id="10492857at2759"/>
<keyword evidence="1" id="KW-0472">Membrane</keyword>
<evidence type="ECO:0000256" key="1">
    <source>
        <dbReference type="SAM" id="Phobius"/>
    </source>
</evidence>
<reference evidence="2 3" key="1">
    <citation type="journal article" date="2010" name="Nature">
        <title>The Ectocarpus genome and the independent evolution of multicellularity in brown algae.</title>
        <authorList>
            <person name="Cock J.M."/>
            <person name="Sterck L."/>
            <person name="Rouze P."/>
            <person name="Scornet D."/>
            <person name="Allen A.E."/>
            <person name="Amoutzias G."/>
            <person name="Anthouard V."/>
            <person name="Artiguenave F."/>
            <person name="Aury J.M."/>
            <person name="Badger J.H."/>
            <person name="Beszteri B."/>
            <person name="Billiau K."/>
            <person name="Bonnet E."/>
            <person name="Bothwell J.H."/>
            <person name="Bowler C."/>
            <person name="Boyen C."/>
            <person name="Brownlee C."/>
            <person name="Carrano C.J."/>
            <person name="Charrier B."/>
            <person name="Cho G.Y."/>
            <person name="Coelho S.M."/>
            <person name="Collen J."/>
            <person name="Corre E."/>
            <person name="Da Silva C."/>
            <person name="Delage L."/>
            <person name="Delaroque N."/>
            <person name="Dittami S.M."/>
            <person name="Doulbeau S."/>
            <person name="Elias M."/>
            <person name="Farnham G."/>
            <person name="Gachon C.M."/>
            <person name="Gschloessl B."/>
            <person name="Heesch S."/>
            <person name="Jabbari K."/>
            <person name="Jubin C."/>
            <person name="Kawai H."/>
            <person name="Kimura K."/>
            <person name="Kloareg B."/>
            <person name="Kupper F.C."/>
            <person name="Lang D."/>
            <person name="Le Bail A."/>
            <person name="Leblanc C."/>
            <person name="Lerouge P."/>
            <person name="Lohr M."/>
            <person name="Lopez P.J."/>
            <person name="Martens C."/>
            <person name="Maumus F."/>
            <person name="Michel G."/>
            <person name="Miranda-Saavedra D."/>
            <person name="Morales J."/>
            <person name="Moreau H."/>
            <person name="Motomura T."/>
            <person name="Nagasato C."/>
            <person name="Napoli C.A."/>
            <person name="Nelson D.R."/>
            <person name="Nyvall-Collen P."/>
            <person name="Peters A.F."/>
            <person name="Pommier C."/>
            <person name="Potin P."/>
            <person name="Poulain J."/>
            <person name="Quesneville H."/>
            <person name="Read B."/>
            <person name="Rensing S.A."/>
            <person name="Ritter A."/>
            <person name="Rousvoal S."/>
            <person name="Samanta M."/>
            <person name="Samson G."/>
            <person name="Schroeder D.C."/>
            <person name="Segurens B."/>
            <person name="Strittmatter M."/>
            <person name="Tonon T."/>
            <person name="Tregear J.W."/>
            <person name="Valentin K."/>
            <person name="von Dassow P."/>
            <person name="Yamagishi T."/>
            <person name="Van de Peer Y."/>
            <person name="Wincker P."/>
        </authorList>
    </citation>
    <scope>NUCLEOTIDE SEQUENCE [LARGE SCALE GENOMIC DNA]</scope>
    <source>
        <strain evidence="3">Ec32 / CCAP1310/4</strain>
    </source>
</reference>
<dbReference type="Proteomes" id="UP000002630">
    <property type="component" value="Unassembled WGS sequence"/>
</dbReference>
<accession>D7FLF4</accession>
<dbReference type="InParanoid" id="D7FLF4"/>
<dbReference type="AlphaFoldDB" id="D7FLF4"/>
<name>D7FLF4_ECTSI</name>
<proteinExistence type="predicted"/>
<dbReference type="EMBL" id="FN649760">
    <property type="protein sequence ID" value="CBJ29722.1"/>
    <property type="molecule type" value="Genomic_DNA"/>
</dbReference>
<protein>
    <submittedName>
        <fullName evidence="2">Uncharacterized protein</fullName>
    </submittedName>
</protein>
<organism evidence="2 3">
    <name type="scientific">Ectocarpus siliculosus</name>
    <name type="common">Brown alga</name>
    <name type="synonym">Conferva siliculosa</name>
    <dbReference type="NCBI Taxonomy" id="2880"/>
    <lineage>
        <taxon>Eukaryota</taxon>
        <taxon>Sar</taxon>
        <taxon>Stramenopiles</taxon>
        <taxon>Ochrophyta</taxon>
        <taxon>PX clade</taxon>
        <taxon>Phaeophyceae</taxon>
        <taxon>Ectocarpales</taxon>
        <taxon>Ectocarpaceae</taxon>
        <taxon>Ectocarpus</taxon>
    </lineage>
</organism>
<evidence type="ECO:0000313" key="3">
    <source>
        <dbReference type="Proteomes" id="UP000002630"/>
    </source>
</evidence>
<sequence>MRGAQGREGRVSSRVRSNILLRPAAAGFWAIMLLVIPGEKPFGCASTAGQTSGKEGEYDSGYDVSRRNMIKAIADLYKEEMRRQEDMSMEDAILCDNGPKEISIFFHENPEVKIVDLAQDHRNNNDCLVLNINSPDVSSKVVLKCDGSISGDDFGWGEDW</sequence>
<feature type="transmembrane region" description="Helical" evidence="1">
    <location>
        <begin position="20"/>
        <end position="38"/>
    </location>
</feature>